<gene>
    <name evidence="4" type="ORF">AACH06_28055</name>
</gene>
<dbReference type="InterPro" id="IPR016181">
    <property type="entry name" value="Acyl_CoA_acyltransferase"/>
</dbReference>
<name>A0ABU9BXI3_9BURK</name>
<feature type="domain" description="N-acetyltransferase" evidence="3">
    <location>
        <begin position="7"/>
        <end position="191"/>
    </location>
</feature>
<evidence type="ECO:0000256" key="2">
    <source>
        <dbReference type="ARBA" id="ARBA00023315"/>
    </source>
</evidence>
<organism evidence="4 5">
    <name type="scientific">Ideonella lacteola</name>
    <dbReference type="NCBI Taxonomy" id="2984193"/>
    <lineage>
        <taxon>Bacteria</taxon>
        <taxon>Pseudomonadati</taxon>
        <taxon>Pseudomonadota</taxon>
        <taxon>Betaproteobacteria</taxon>
        <taxon>Burkholderiales</taxon>
        <taxon>Sphaerotilaceae</taxon>
        <taxon>Ideonella</taxon>
    </lineage>
</organism>
<reference evidence="4 5" key="1">
    <citation type="submission" date="2024-04" db="EMBL/GenBank/DDBJ databases">
        <title>Novel species of the genus Ideonella isolated from streams.</title>
        <authorList>
            <person name="Lu H."/>
        </authorList>
    </citation>
    <scope>NUCLEOTIDE SEQUENCE [LARGE SCALE GENOMIC DNA]</scope>
    <source>
        <strain evidence="4 5">DXS29W</strain>
    </source>
</reference>
<keyword evidence="5" id="KW-1185">Reference proteome</keyword>
<dbReference type="Gene3D" id="3.40.630.30">
    <property type="match status" value="1"/>
</dbReference>
<evidence type="ECO:0000259" key="3">
    <source>
        <dbReference type="PROSITE" id="PS51186"/>
    </source>
</evidence>
<accession>A0ABU9BXI3</accession>
<evidence type="ECO:0000313" key="5">
    <source>
        <dbReference type="Proteomes" id="UP001371218"/>
    </source>
</evidence>
<keyword evidence="2" id="KW-0012">Acyltransferase</keyword>
<dbReference type="CDD" id="cd04301">
    <property type="entry name" value="NAT_SF"/>
    <property type="match status" value="1"/>
</dbReference>
<sequence>MDLHPDIRIDRASAAQPEELLAYLNELQSQPFAADPLGTITHFAAPTSHTAALTEGWSPASSPLVMGNELPVTQPGWRRVWLARTTNHQIVGHVDLRSHPVRFDVRRCLLSMAVRESQRRRGIGKLLLAHAERWAAATNVLRRIDLQIRPNNVVALALCRRAGYANSGEFTDPRVDGRGCARYVRMEKRVSHLQSLSSS</sequence>
<dbReference type="SUPFAM" id="SSF55729">
    <property type="entry name" value="Acyl-CoA N-acyltransferases (Nat)"/>
    <property type="match status" value="1"/>
</dbReference>
<dbReference type="PANTHER" id="PTHR43877">
    <property type="entry name" value="AMINOALKYLPHOSPHONATE N-ACETYLTRANSFERASE-RELATED-RELATED"/>
    <property type="match status" value="1"/>
</dbReference>
<protein>
    <submittedName>
        <fullName evidence="4">GNAT family N-acetyltransferase</fullName>
    </submittedName>
</protein>
<comment type="caution">
    <text evidence="4">The sequence shown here is derived from an EMBL/GenBank/DDBJ whole genome shotgun (WGS) entry which is preliminary data.</text>
</comment>
<proteinExistence type="predicted"/>
<evidence type="ECO:0000313" key="4">
    <source>
        <dbReference type="EMBL" id="MEK8034689.1"/>
    </source>
</evidence>
<evidence type="ECO:0000256" key="1">
    <source>
        <dbReference type="ARBA" id="ARBA00022679"/>
    </source>
</evidence>
<keyword evidence="1" id="KW-0808">Transferase</keyword>
<dbReference type="InterPro" id="IPR000182">
    <property type="entry name" value="GNAT_dom"/>
</dbReference>
<dbReference type="EMBL" id="JBBUTG010000033">
    <property type="protein sequence ID" value="MEK8034689.1"/>
    <property type="molecule type" value="Genomic_DNA"/>
</dbReference>
<dbReference type="InterPro" id="IPR050832">
    <property type="entry name" value="Bact_Acetyltransf"/>
</dbReference>
<dbReference type="Pfam" id="PF00583">
    <property type="entry name" value="Acetyltransf_1"/>
    <property type="match status" value="1"/>
</dbReference>
<dbReference type="PROSITE" id="PS51186">
    <property type="entry name" value="GNAT"/>
    <property type="match status" value="1"/>
</dbReference>
<dbReference type="RefSeq" id="WP_341429118.1">
    <property type="nucleotide sequence ID" value="NZ_JBBUTG010000033.1"/>
</dbReference>
<dbReference type="Proteomes" id="UP001371218">
    <property type="component" value="Unassembled WGS sequence"/>
</dbReference>